<name>A0A1H6AF16_9BACT</name>
<feature type="domain" description="DUF4350" evidence="1">
    <location>
        <begin position="45"/>
        <end position="221"/>
    </location>
</feature>
<protein>
    <recommendedName>
        <fullName evidence="1">DUF4350 domain-containing protein</fullName>
    </recommendedName>
</protein>
<dbReference type="RefSeq" id="WP_103933988.1">
    <property type="nucleotide sequence ID" value="NZ_FNVA01000005.1"/>
</dbReference>
<dbReference type="Proteomes" id="UP000236728">
    <property type="component" value="Unassembled WGS sequence"/>
</dbReference>
<sequence>MSYRVSRRDKWMLGSIAGVTLVLVIVIALLAPASSDNDPRPTTMNAGDGGAKAAYLMLQALGVPTERWERPMAELSDADAPHTTLILADPSFTDQQGKELASELHRFLEHGGRVITTGWGGAQLLDGKVEFVGQLAKGLCLTTPEGPGELAAAGHAQFQAYLRWAKPGPQYRVEQRCGLDPVVVRFSVIGKSGVGEAIWWTEATPLTNGGLKDDANLRLFLASLGPDLGHGRRVYFDESLRTVRESLWDYARGLPLTWLVLQAMAVGALLLFSFSRRRGPLRLPVTLPRSSPVEFAESMGDLYEKAGARIAAIGAARRRLDRVLTREAGLPQAVLAEGPTAIAASLSNRLGGEWTLLRDLLEQAAEADEKKLTPRSTLHLVRGIHEQEMRLHAILHPTTEMAAQQRKSVAPAANSSG</sequence>
<reference evidence="2 3" key="1">
    <citation type="submission" date="2016-10" db="EMBL/GenBank/DDBJ databases">
        <authorList>
            <person name="de Groot N.N."/>
        </authorList>
    </citation>
    <scope>NUCLEOTIDE SEQUENCE [LARGE SCALE GENOMIC DNA]</scope>
    <source>
        <strain evidence="2 3">DSM 22489</strain>
    </source>
</reference>
<evidence type="ECO:0000313" key="3">
    <source>
        <dbReference type="Proteomes" id="UP000236728"/>
    </source>
</evidence>
<evidence type="ECO:0000313" key="2">
    <source>
        <dbReference type="EMBL" id="SEG47343.1"/>
    </source>
</evidence>
<dbReference type="InterPro" id="IPR025646">
    <property type="entry name" value="DUF4350"/>
</dbReference>
<gene>
    <name evidence="2" type="ORF">SAMN05421819_3123</name>
</gene>
<evidence type="ECO:0000259" key="1">
    <source>
        <dbReference type="Pfam" id="PF14258"/>
    </source>
</evidence>
<dbReference type="Pfam" id="PF14258">
    <property type="entry name" value="DUF4350"/>
    <property type="match status" value="1"/>
</dbReference>
<keyword evidence="3" id="KW-1185">Reference proteome</keyword>
<dbReference type="OrthoDB" id="111499at2"/>
<accession>A0A1H6AF16</accession>
<proteinExistence type="predicted"/>
<dbReference type="EMBL" id="FNVA01000005">
    <property type="protein sequence ID" value="SEG47343.1"/>
    <property type="molecule type" value="Genomic_DNA"/>
</dbReference>
<organism evidence="2 3">
    <name type="scientific">Bryocella elongata</name>
    <dbReference type="NCBI Taxonomy" id="863522"/>
    <lineage>
        <taxon>Bacteria</taxon>
        <taxon>Pseudomonadati</taxon>
        <taxon>Acidobacteriota</taxon>
        <taxon>Terriglobia</taxon>
        <taxon>Terriglobales</taxon>
        <taxon>Acidobacteriaceae</taxon>
        <taxon>Bryocella</taxon>
    </lineage>
</organism>
<dbReference type="AlphaFoldDB" id="A0A1H6AF16"/>